<dbReference type="Gene3D" id="3.40.50.720">
    <property type="entry name" value="NAD(P)-binding Rossmann-like Domain"/>
    <property type="match status" value="1"/>
</dbReference>
<evidence type="ECO:0000313" key="5">
    <source>
        <dbReference type="EMBL" id="TDP87219.1"/>
    </source>
</evidence>
<dbReference type="InterPro" id="IPR050988">
    <property type="entry name" value="Mannitol_DH/Oxidoreductase"/>
</dbReference>
<protein>
    <submittedName>
        <fullName evidence="5">Fructuronate reductase</fullName>
    </submittedName>
</protein>
<evidence type="ECO:0000313" key="6">
    <source>
        <dbReference type="Proteomes" id="UP000294547"/>
    </source>
</evidence>
<dbReference type="InterPro" id="IPR000669">
    <property type="entry name" value="Mannitol_DH"/>
</dbReference>
<dbReference type="GO" id="GO:0016616">
    <property type="term" value="F:oxidoreductase activity, acting on the CH-OH group of donors, NAD or NADP as acceptor"/>
    <property type="evidence" value="ECO:0007669"/>
    <property type="project" value="TreeGrafter"/>
</dbReference>
<dbReference type="RefSeq" id="WP_425374981.1">
    <property type="nucleotide sequence ID" value="NZ_BSPM01000008.1"/>
</dbReference>
<dbReference type="Proteomes" id="UP000294547">
    <property type="component" value="Unassembled WGS sequence"/>
</dbReference>
<dbReference type="InterPro" id="IPR013131">
    <property type="entry name" value="Mannitol_DH_N"/>
</dbReference>
<keyword evidence="6" id="KW-1185">Reference proteome</keyword>
<dbReference type="EMBL" id="SNXY01000006">
    <property type="protein sequence ID" value="TDP87219.1"/>
    <property type="molecule type" value="Genomic_DNA"/>
</dbReference>
<dbReference type="AlphaFoldDB" id="A0A4R6RKR5"/>
<dbReference type="PROSITE" id="PS00974">
    <property type="entry name" value="MANNITOL_DHGENASE"/>
    <property type="match status" value="1"/>
</dbReference>
<evidence type="ECO:0000256" key="1">
    <source>
        <dbReference type="ARBA" id="ARBA00023002"/>
    </source>
</evidence>
<dbReference type="Gene3D" id="1.10.1040.10">
    <property type="entry name" value="N-(1-d-carboxylethyl)-l-norvaline Dehydrogenase, domain 2"/>
    <property type="match status" value="1"/>
</dbReference>
<dbReference type="PRINTS" id="PR00084">
    <property type="entry name" value="MTLDHDRGNASE"/>
</dbReference>
<comment type="caution">
    <text evidence="5">The sequence shown here is derived from an EMBL/GenBank/DDBJ whole genome shotgun (WGS) entry which is preliminary data.</text>
</comment>
<dbReference type="Pfam" id="PF01232">
    <property type="entry name" value="Mannitol_dh"/>
    <property type="match status" value="1"/>
</dbReference>
<accession>A0A4R6RKR5</accession>
<dbReference type="PANTHER" id="PTHR43362">
    <property type="entry name" value="MANNITOL DEHYDROGENASE DSF1-RELATED"/>
    <property type="match status" value="1"/>
</dbReference>
<reference evidence="5 6" key="1">
    <citation type="submission" date="2019-03" db="EMBL/GenBank/DDBJ databases">
        <title>Genomic Encyclopedia of Type Strains, Phase IV (KMG-IV): sequencing the most valuable type-strain genomes for metagenomic binning, comparative biology and taxonomic classification.</title>
        <authorList>
            <person name="Goeker M."/>
        </authorList>
    </citation>
    <scope>NUCLEOTIDE SEQUENCE [LARGE SCALE GENOMIC DNA]</scope>
    <source>
        <strain evidence="5 6">DSM 102969</strain>
    </source>
</reference>
<feature type="domain" description="Mannitol dehydrogenase C-terminal" evidence="4">
    <location>
        <begin position="289"/>
        <end position="481"/>
    </location>
</feature>
<dbReference type="GO" id="GO:0019594">
    <property type="term" value="P:mannitol metabolic process"/>
    <property type="evidence" value="ECO:0007669"/>
    <property type="project" value="InterPro"/>
</dbReference>
<keyword evidence="1" id="KW-0560">Oxidoreductase</keyword>
<sequence>MTTDPTRLSLDRLADLPADVARPDYRRGRAPAVGIVHLGIGAFHRAHQAVFTDRVLAAGGGAWGICGVSLRSPDTRDALAPQDGLYTVATRSAEGETLRVVGSVVDLAVAPEAPEAVLRRMSDPRTRVVSLTVTEKGYCRLPASGDLDEDDPAVRRDLAAPGRPTTAIGFVVEALARRRAAGVAPFTLVSCDNLPANGKALRQVVRRFAELRNSALGAFVGEEVAFPSTMVDRIVPATTDADRAAVSARLGSLDAWPVVTEPFSQWVLEDDFRAGRPAWEDAGAVFVADVRPYEEMKLRLLNASHSALAYLGGLAGHETVADAMAAPGFAAFLEAAMAEELAPTLQPLPGIDLSAYRAALIARFRNPAVRHRLAQIATDGSQKLPQRILAPVRRRLADGLPFDRLALAIAAWMRAMAGRDDAGRPFVFADPLAERIRAAVGEATAPRAVLAAFLRIEAVFGTDLPASADFVETVGAALERLAAVGAATAVREGTAGRG</sequence>
<organism evidence="5 6">
    <name type="scientific">Oharaeibacter diazotrophicus</name>
    <dbReference type="NCBI Taxonomy" id="1920512"/>
    <lineage>
        <taxon>Bacteria</taxon>
        <taxon>Pseudomonadati</taxon>
        <taxon>Pseudomonadota</taxon>
        <taxon>Alphaproteobacteria</taxon>
        <taxon>Hyphomicrobiales</taxon>
        <taxon>Pleomorphomonadaceae</taxon>
        <taxon>Oharaeibacter</taxon>
    </lineage>
</organism>
<proteinExistence type="predicted"/>
<dbReference type="Pfam" id="PF08125">
    <property type="entry name" value="Mannitol_dh_C"/>
    <property type="match status" value="1"/>
</dbReference>
<evidence type="ECO:0000259" key="4">
    <source>
        <dbReference type="Pfam" id="PF08125"/>
    </source>
</evidence>
<dbReference type="InterPro" id="IPR008927">
    <property type="entry name" value="6-PGluconate_DH-like_C_sf"/>
</dbReference>
<evidence type="ECO:0000256" key="2">
    <source>
        <dbReference type="ARBA" id="ARBA00023027"/>
    </source>
</evidence>
<dbReference type="SUPFAM" id="SSF51735">
    <property type="entry name" value="NAD(P)-binding Rossmann-fold domains"/>
    <property type="match status" value="1"/>
</dbReference>
<dbReference type="PANTHER" id="PTHR43362:SF1">
    <property type="entry name" value="MANNITOL DEHYDROGENASE 2-RELATED"/>
    <property type="match status" value="1"/>
</dbReference>
<name>A0A4R6RKR5_9HYPH</name>
<dbReference type="InterPro" id="IPR036291">
    <property type="entry name" value="NAD(P)-bd_dom_sf"/>
</dbReference>
<dbReference type="InterPro" id="IPR013118">
    <property type="entry name" value="Mannitol_DH_C"/>
</dbReference>
<dbReference type="InterPro" id="IPR023027">
    <property type="entry name" value="Mannitol_DH_CS"/>
</dbReference>
<evidence type="ECO:0000259" key="3">
    <source>
        <dbReference type="Pfam" id="PF01232"/>
    </source>
</evidence>
<keyword evidence="2" id="KW-0520">NAD</keyword>
<gene>
    <name evidence="5" type="ORF">EDD54_1107</name>
</gene>
<dbReference type="InterPro" id="IPR013328">
    <property type="entry name" value="6PGD_dom2"/>
</dbReference>
<feature type="domain" description="Mannitol dehydrogenase N-terminal" evidence="3">
    <location>
        <begin position="34"/>
        <end position="280"/>
    </location>
</feature>
<dbReference type="SUPFAM" id="SSF48179">
    <property type="entry name" value="6-phosphogluconate dehydrogenase C-terminal domain-like"/>
    <property type="match status" value="1"/>
</dbReference>